<evidence type="ECO:0000256" key="1">
    <source>
        <dbReference type="ARBA" id="ARBA00007992"/>
    </source>
</evidence>
<gene>
    <name evidence="7" type="ORF">BU26DRAFT_472291</name>
</gene>
<accession>A0A6A6J064</accession>
<dbReference type="InterPro" id="IPR002938">
    <property type="entry name" value="FAD-bd"/>
</dbReference>
<dbReference type="GeneID" id="54578752"/>
<keyword evidence="4" id="KW-0560">Oxidoreductase</keyword>
<dbReference type="PRINTS" id="PR00420">
    <property type="entry name" value="RNGMNOXGNASE"/>
</dbReference>
<dbReference type="Pfam" id="PF01494">
    <property type="entry name" value="FAD_binding_3"/>
    <property type="match status" value="1"/>
</dbReference>
<feature type="domain" description="FAD-binding" evidence="6">
    <location>
        <begin position="6"/>
        <end position="327"/>
    </location>
</feature>
<dbReference type="PANTHER" id="PTHR13789">
    <property type="entry name" value="MONOOXYGENASE"/>
    <property type="match status" value="1"/>
</dbReference>
<dbReference type="EMBL" id="ML987189">
    <property type="protein sequence ID" value="KAF2256221.1"/>
    <property type="molecule type" value="Genomic_DNA"/>
</dbReference>
<dbReference type="GO" id="GO:0071949">
    <property type="term" value="F:FAD binding"/>
    <property type="evidence" value="ECO:0007669"/>
    <property type="project" value="InterPro"/>
</dbReference>
<dbReference type="SUPFAM" id="SSF54373">
    <property type="entry name" value="FAD-linked reductases, C-terminal domain"/>
    <property type="match status" value="1"/>
</dbReference>
<dbReference type="Proteomes" id="UP000800094">
    <property type="component" value="Unassembled WGS sequence"/>
</dbReference>
<dbReference type="PROSITE" id="PS51257">
    <property type="entry name" value="PROKAR_LIPOPROTEIN"/>
    <property type="match status" value="1"/>
</dbReference>
<dbReference type="SUPFAM" id="SSF51905">
    <property type="entry name" value="FAD/NAD(P)-binding domain"/>
    <property type="match status" value="1"/>
</dbReference>
<sequence length="430" mass="48090">MAQPLKIVIVGAGIGGLACAIASRRQGLDVVVLERVEQLTSVGAGIQIPPNASRIWAQYGLLDRLKEYSIISKATQLRRWKDGELLCSRSVGEELDERWPWFVIHRADYQRVLVEEAKRLGVELRLKADVQDIDFERTGVTLRNGAMISGDVIIGADGLWSTLRDRILGRNSPPQETGDLAYRGTFSLSALQALESPAVDVLCRQSMVTMWIGPESHAVFYPVRCGKEFNLVMARPDDLPPGVKTEEGNIQEMKAVFEGWDPVLTKILTAFSSVLRWKMMHHNELASWTKDNVALLGDACHPSLPYQAQGAAMAVEDGAIIATLLGLYQQAHTKSCQHLTLRETLKLYESLQKSRTTTLHSGSVSNQHLYHLDDGPEQEERDRLLKAAQWQEKPDEEAEPFIWIDVRYQKAVLGRDAVGDARKKWEEVTG</sequence>
<keyword evidence="8" id="KW-1185">Reference proteome</keyword>
<comment type="similarity">
    <text evidence="1">Belongs to the paxM FAD-dependent monooxygenase family.</text>
</comment>
<reference evidence="7" key="1">
    <citation type="journal article" date="2020" name="Stud. Mycol.">
        <title>101 Dothideomycetes genomes: a test case for predicting lifestyles and emergence of pathogens.</title>
        <authorList>
            <person name="Haridas S."/>
            <person name="Albert R."/>
            <person name="Binder M."/>
            <person name="Bloem J."/>
            <person name="Labutti K."/>
            <person name="Salamov A."/>
            <person name="Andreopoulos B."/>
            <person name="Baker S."/>
            <person name="Barry K."/>
            <person name="Bills G."/>
            <person name="Bluhm B."/>
            <person name="Cannon C."/>
            <person name="Castanera R."/>
            <person name="Culley D."/>
            <person name="Daum C."/>
            <person name="Ezra D."/>
            <person name="Gonzalez J."/>
            <person name="Henrissat B."/>
            <person name="Kuo A."/>
            <person name="Liang C."/>
            <person name="Lipzen A."/>
            <person name="Lutzoni F."/>
            <person name="Magnuson J."/>
            <person name="Mondo S."/>
            <person name="Nolan M."/>
            <person name="Ohm R."/>
            <person name="Pangilinan J."/>
            <person name="Park H.-J."/>
            <person name="Ramirez L."/>
            <person name="Alfaro M."/>
            <person name="Sun H."/>
            <person name="Tritt A."/>
            <person name="Yoshinaga Y."/>
            <person name="Zwiers L.-H."/>
            <person name="Turgeon B."/>
            <person name="Goodwin S."/>
            <person name="Spatafora J."/>
            <person name="Crous P."/>
            <person name="Grigoriev I."/>
        </authorList>
    </citation>
    <scope>NUCLEOTIDE SEQUENCE</scope>
    <source>
        <strain evidence="7">CBS 122368</strain>
    </source>
</reference>
<evidence type="ECO:0000256" key="5">
    <source>
        <dbReference type="ARBA" id="ARBA00023033"/>
    </source>
</evidence>
<dbReference type="OrthoDB" id="16820at2759"/>
<proteinExistence type="inferred from homology"/>
<dbReference type="AlphaFoldDB" id="A0A6A6J064"/>
<organism evidence="7 8">
    <name type="scientific">Trematosphaeria pertusa</name>
    <dbReference type="NCBI Taxonomy" id="390896"/>
    <lineage>
        <taxon>Eukaryota</taxon>
        <taxon>Fungi</taxon>
        <taxon>Dikarya</taxon>
        <taxon>Ascomycota</taxon>
        <taxon>Pezizomycotina</taxon>
        <taxon>Dothideomycetes</taxon>
        <taxon>Pleosporomycetidae</taxon>
        <taxon>Pleosporales</taxon>
        <taxon>Massarineae</taxon>
        <taxon>Trematosphaeriaceae</taxon>
        <taxon>Trematosphaeria</taxon>
    </lineage>
</organism>
<keyword evidence="3" id="KW-0274">FAD</keyword>
<dbReference type="InterPro" id="IPR036188">
    <property type="entry name" value="FAD/NAD-bd_sf"/>
</dbReference>
<dbReference type="GO" id="GO:0004497">
    <property type="term" value="F:monooxygenase activity"/>
    <property type="evidence" value="ECO:0007669"/>
    <property type="project" value="UniProtKB-KW"/>
</dbReference>
<evidence type="ECO:0000313" key="7">
    <source>
        <dbReference type="EMBL" id="KAF2256221.1"/>
    </source>
</evidence>
<protein>
    <submittedName>
        <fullName evidence="7">FAD/NAD(P)-binding domain-containing protein</fullName>
    </submittedName>
</protein>
<dbReference type="RefSeq" id="XP_033691225.1">
    <property type="nucleotide sequence ID" value="XM_033825422.1"/>
</dbReference>
<evidence type="ECO:0000256" key="2">
    <source>
        <dbReference type="ARBA" id="ARBA00022630"/>
    </source>
</evidence>
<evidence type="ECO:0000259" key="6">
    <source>
        <dbReference type="Pfam" id="PF01494"/>
    </source>
</evidence>
<name>A0A6A6J064_9PLEO</name>
<evidence type="ECO:0000313" key="8">
    <source>
        <dbReference type="Proteomes" id="UP000800094"/>
    </source>
</evidence>
<dbReference type="FunFam" id="3.50.50.60:FF:000115">
    <property type="entry name" value="Salicylate hydroxylase, putative"/>
    <property type="match status" value="1"/>
</dbReference>
<dbReference type="PANTHER" id="PTHR13789:SF311">
    <property type="entry name" value="HYDROXYLASE, PUTATIVE (AFU_ORTHOLOGUE AFUA_5G10180)-RELATED"/>
    <property type="match status" value="1"/>
</dbReference>
<keyword evidence="5" id="KW-0503">Monooxygenase</keyword>
<keyword evidence="2" id="KW-0285">Flavoprotein</keyword>
<evidence type="ECO:0000256" key="4">
    <source>
        <dbReference type="ARBA" id="ARBA00023002"/>
    </source>
</evidence>
<evidence type="ECO:0000256" key="3">
    <source>
        <dbReference type="ARBA" id="ARBA00022827"/>
    </source>
</evidence>
<dbReference type="Gene3D" id="3.50.50.60">
    <property type="entry name" value="FAD/NAD(P)-binding domain"/>
    <property type="match status" value="1"/>
</dbReference>
<dbReference type="InterPro" id="IPR050493">
    <property type="entry name" value="FAD-dep_Monooxygenase_BioMet"/>
</dbReference>